<evidence type="ECO:0000313" key="2">
    <source>
        <dbReference type="EMBL" id="RTR27775.1"/>
    </source>
</evidence>
<evidence type="ECO:0000313" key="3">
    <source>
        <dbReference type="Proteomes" id="UP000277766"/>
    </source>
</evidence>
<sequence length="67" mass="7562">MDFNSWRPTDTARRFAIMFAVSVGTFACIAAWLAYEQAIWLALLIGVLVAAVVYGPLYLGLKLYFER</sequence>
<evidence type="ECO:0000256" key="1">
    <source>
        <dbReference type="SAM" id="Phobius"/>
    </source>
</evidence>
<feature type="transmembrane region" description="Helical" evidence="1">
    <location>
        <begin position="39"/>
        <end position="61"/>
    </location>
</feature>
<reference evidence="2 3" key="1">
    <citation type="submission" date="2018-12" db="EMBL/GenBank/DDBJ databases">
        <title>Deinococcus radiophilus ATCC 27603 genome sequencing and assembly.</title>
        <authorList>
            <person name="Maclea K.S."/>
            <person name="Maynard C.R."/>
        </authorList>
    </citation>
    <scope>NUCLEOTIDE SEQUENCE [LARGE SCALE GENOMIC DNA]</scope>
    <source>
        <strain evidence="2 3">ATCC 27603</strain>
    </source>
</reference>
<name>A0A3S0I9M2_9DEIO</name>
<keyword evidence="3" id="KW-1185">Reference proteome</keyword>
<keyword evidence="1" id="KW-0472">Membrane</keyword>
<dbReference type="Proteomes" id="UP000277766">
    <property type="component" value="Unassembled WGS sequence"/>
</dbReference>
<dbReference type="EMBL" id="RXPE01000009">
    <property type="protein sequence ID" value="RTR27775.1"/>
    <property type="molecule type" value="Genomic_DNA"/>
</dbReference>
<dbReference type="PROSITE" id="PS51257">
    <property type="entry name" value="PROKAR_LIPOPROTEIN"/>
    <property type="match status" value="1"/>
</dbReference>
<accession>A0A3S0I9M2</accession>
<dbReference type="RefSeq" id="WP_126351898.1">
    <property type="nucleotide sequence ID" value="NZ_CP086380.1"/>
</dbReference>
<organism evidence="2 3">
    <name type="scientific">Deinococcus radiophilus</name>
    <dbReference type="NCBI Taxonomy" id="32062"/>
    <lineage>
        <taxon>Bacteria</taxon>
        <taxon>Thermotogati</taxon>
        <taxon>Deinococcota</taxon>
        <taxon>Deinococci</taxon>
        <taxon>Deinococcales</taxon>
        <taxon>Deinococcaceae</taxon>
        <taxon>Deinococcus</taxon>
    </lineage>
</organism>
<keyword evidence="1" id="KW-0812">Transmembrane</keyword>
<gene>
    <name evidence="2" type="ORF">EJ104_06240</name>
</gene>
<proteinExistence type="predicted"/>
<dbReference type="OrthoDB" id="73674at2"/>
<dbReference type="AlphaFoldDB" id="A0A3S0I9M2"/>
<comment type="caution">
    <text evidence="2">The sequence shown here is derived from an EMBL/GenBank/DDBJ whole genome shotgun (WGS) entry which is preliminary data.</text>
</comment>
<feature type="transmembrane region" description="Helical" evidence="1">
    <location>
        <begin position="12"/>
        <end position="33"/>
    </location>
</feature>
<keyword evidence="1" id="KW-1133">Transmembrane helix</keyword>
<protein>
    <submittedName>
        <fullName evidence="2">Uncharacterized protein</fullName>
    </submittedName>
</protein>